<dbReference type="InterPro" id="IPR008928">
    <property type="entry name" value="6-hairpin_glycosidase_sf"/>
</dbReference>
<dbReference type="InterPro" id="IPR052043">
    <property type="entry name" value="PolySaccharide_Degr_Enz"/>
</dbReference>
<dbReference type="Pfam" id="PF07470">
    <property type="entry name" value="Glyco_hydro_88"/>
    <property type="match status" value="1"/>
</dbReference>
<proteinExistence type="predicted"/>
<keyword evidence="1 3" id="KW-0378">Hydrolase</keyword>
<evidence type="ECO:0000256" key="1">
    <source>
        <dbReference type="ARBA" id="ARBA00022801"/>
    </source>
</evidence>
<gene>
    <name evidence="3" type="ORF">PQU92_12625</name>
</gene>
<dbReference type="SUPFAM" id="SSF48208">
    <property type="entry name" value="Six-hairpin glycosidases"/>
    <property type="match status" value="1"/>
</dbReference>
<feature type="chain" id="PRO_5046390010" evidence="2">
    <location>
        <begin position="26"/>
        <end position="407"/>
    </location>
</feature>
<keyword evidence="2" id="KW-0732">Signal</keyword>
<dbReference type="RefSeq" id="WP_272748580.1">
    <property type="nucleotide sequence ID" value="NZ_JAQQKX010000010.1"/>
</dbReference>
<comment type="caution">
    <text evidence="3">The sequence shown here is derived from an EMBL/GenBank/DDBJ whole genome shotgun (WGS) entry which is preliminary data.</text>
</comment>
<dbReference type="Gene3D" id="1.50.10.10">
    <property type="match status" value="1"/>
</dbReference>
<evidence type="ECO:0000256" key="2">
    <source>
        <dbReference type="SAM" id="SignalP"/>
    </source>
</evidence>
<evidence type="ECO:0000313" key="4">
    <source>
        <dbReference type="Proteomes" id="UP001214854"/>
    </source>
</evidence>
<dbReference type="PANTHER" id="PTHR33886">
    <property type="entry name" value="UNSATURATED RHAMNOGALACTURONAN HYDROLASE (EUROFUNG)"/>
    <property type="match status" value="1"/>
</dbReference>
<reference evidence="3 4" key="1">
    <citation type="submission" date="2023-01" db="EMBL/GenBank/DDBJ databases">
        <title>Novel species of the genus Asticcacaulis isolated from rivers.</title>
        <authorList>
            <person name="Lu H."/>
        </authorList>
    </citation>
    <scope>NUCLEOTIDE SEQUENCE [LARGE SCALE GENOMIC DNA]</scope>
    <source>
        <strain evidence="3 4">BYS171W</strain>
    </source>
</reference>
<protein>
    <submittedName>
        <fullName evidence="3">Glycoside hydrolase family 88 protein</fullName>
    </submittedName>
</protein>
<dbReference type="InterPro" id="IPR012341">
    <property type="entry name" value="6hp_glycosidase-like_sf"/>
</dbReference>
<accession>A0ABT5HW12</accession>
<dbReference type="PANTHER" id="PTHR33886:SF8">
    <property type="entry name" value="UNSATURATED RHAMNOGALACTURONAN HYDROLASE (EUROFUNG)"/>
    <property type="match status" value="1"/>
</dbReference>
<keyword evidence="4" id="KW-1185">Reference proteome</keyword>
<sequence>MTSRIIKSTLLSLTVLSALHTTALAQTPASPPASARAVPDNAIPFDRKRIIALAEKAADYQIAAMAAGGPVTKKEMTDTTGWIQGAFFVSLIDLADRSDAPIYGQLIRARGRANNWALGSRLYHADDHVIGQSYFWAARHGDGEAALKPMRDSFDKILAAPSTVDLKHGEYTAPGGAGCDTRWCWADAIFMAPAAWLEMSKVTGDPKYAAFAKSEFRAVTEYLFDKDEHLYYRDSRFFERRGPDGEKVFWSRGDGWVLAGLARMIALLPEGDPDRAYMVGVFKQMSAKIKSIQKADGYWAPSLLSDPKTALPESSGTGFYTYALAWGVKAGILDRKTYEPAIRKGWAALARSVHADGKVGYVQPVADRPNNVGWDDTQFYGVGAFVLAATAVADLDLDKPVVKAKKR</sequence>
<feature type="signal peptide" evidence="2">
    <location>
        <begin position="1"/>
        <end position="25"/>
    </location>
</feature>
<organism evidence="3 4">
    <name type="scientific">Asticcacaulis aquaticus</name>
    <dbReference type="NCBI Taxonomy" id="2984212"/>
    <lineage>
        <taxon>Bacteria</taxon>
        <taxon>Pseudomonadati</taxon>
        <taxon>Pseudomonadota</taxon>
        <taxon>Alphaproteobacteria</taxon>
        <taxon>Caulobacterales</taxon>
        <taxon>Caulobacteraceae</taxon>
        <taxon>Asticcacaulis</taxon>
    </lineage>
</organism>
<evidence type="ECO:0000313" key="3">
    <source>
        <dbReference type="EMBL" id="MDC7684127.1"/>
    </source>
</evidence>
<dbReference type="GO" id="GO:0016787">
    <property type="term" value="F:hydrolase activity"/>
    <property type="evidence" value="ECO:0007669"/>
    <property type="project" value="UniProtKB-KW"/>
</dbReference>
<dbReference type="Proteomes" id="UP001214854">
    <property type="component" value="Unassembled WGS sequence"/>
</dbReference>
<name>A0ABT5HW12_9CAUL</name>
<dbReference type="EMBL" id="JAQQKX010000010">
    <property type="protein sequence ID" value="MDC7684127.1"/>
    <property type="molecule type" value="Genomic_DNA"/>
</dbReference>
<dbReference type="InterPro" id="IPR010905">
    <property type="entry name" value="Glyco_hydro_88"/>
</dbReference>